<keyword evidence="2" id="KW-0813">Transport</keyword>
<dbReference type="KEGG" id="kbs:EPA93_11500"/>
<feature type="transmembrane region" description="Helical" evidence="7">
    <location>
        <begin position="405"/>
        <end position="424"/>
    </location>
</feature>
<evidence type="ECO:0000256" key="7">
    <source>
        <dbReference type="SAM" id="Phobius"/>
    </source>
</evidence>
<feature type="transmembrane region" description="Helical" evidence="7">
    <location>
        <begin position="53"/>
        <end position="75"/>
    </location>
</feature>
<proteinExistence type="predicted"/>
<dbReference type="PROSITE" id="PS50850">
    <property type="entry name" value="MFS"/>
    <property type="match status" value="1"/>
</dbReference>
<dbReference type="GO" id="GO:0022857">
    <property type="term" value="F:transmembrane transporter activity"/>
    <property type="evidence" value="ECO:0007669"/>
    <property type="project" value="InterPro"/>
</dbReference>
<keyword evidence="4 7" id="KW-0812">Transmembrane</keyword>
<evidence type="ECO:0000259" key="8">
    <source>
        <dbReference type="PROSITE" id="PS50850"/>
    </source>
</evidence>
<dbReference type="InterPro" id="IPR010290">
    <property type="entry name" value="TM_effector"/>
</dbReference>
<name>A0A4P6JMX0_KTERU</name>
<dbReference type="AlphaFoldDB" id="A0A4P6JMX0"/>
<feature type="transmembrane region" description="Helical" evidence="7">
    <location>
        <begin position="315"/>
        <end position="333"/>
    </location>
</feature>
<feature type="transmembrane region" description="Helical" evidence="7">
    <location>
        <begin position="255"/>
        <end position="277"/>
    </location>
</feature>
<organism evidence="9 10">
    <name type="scientific">Ktedonosporobacter rubrisoli</name>
    <dbReference type="NCBI Taxonomy" id="2509675"/>
    <lineage>
        <taxon>Bacteria</taxon>
        <taxon>Bacillati</taxon>
        <taxon>Chloroflexota</taxon>
        <taxon>Ktedonobacteria</taxon>
        <taxon>Ktedonobacterales</taxon>
        <taxon>Ktedonosporobacteraceae</taxon>
        <taxon>Ktedonosporobacter</taxon>
    </lineage>
</organism>
<feature type="transmembrane region" description="Helical" evidence="7">
    <location>
        <begin position="194"/>
        <end position="220"/>
    </location>
</feature>
<keyword evidence="3" id="KW-1003">Cell membrane</keyword>
<feature type="transmembrane region" description="Helical" evidence="7">
    <location>
        <begin position="283"/>
        <end position="308"/>
    </location>
</feature>
<dbReference type="Proteomes" id="UP000290365">
    <property type="component" value="Chromosome"/>
</dbReference>
<reference evidence="9 10" key="1">
    <citation type="submission" date="2019-01" db="EMBL/GenBank/DDBJ databases">
        <title>Ktedonosporobacter rubrisoli SCAWS-G2.</title>
        <authorList>
            <person name="Huang Y."/>
            <person name="Yan B."/>
        </authorList>
    </citation>
    <scope>NUCLEOTIDE SEQUENCE [LARGE SCALE GENOMIC DNA]</scope>
    <source>
        <strain evidence="9 10">SCAWS-G2</strain>
    </source>
</reference>
<feature type="transmembrane region" description="Helical" evidence="7">
    <location>
        <begin position="81"/>
        <end position="102"/>
    </location>
</feature>
<keyword evidence="10" id="KW-1185">Reference proteome</keyword>
<dbReference type="PANTHER" id="PTHR23513:SF6">
    <property type="entry name" value="MAJOR FACILITATOR SUPERFAMILY ASSOCIATED DOMAIN-CONTAINING PROTEIN"/>
    <property type="match status" value="1"/>
</dbReference>
<evidence type="ECO:0000256" key="4">
    <source>
        <dbReference type="ARBA" id="ARBA00022692"/>
    </source>
</evidence>
<protein>
    <submittedName>
        <fullName evidence="9">MFS transporter</fullName>
    </submittedName>
</protein>
<dbReference type="InterPro" id="IPR036259">
    <property type="entry name" value="MFS_trans_sf"/>
</dbReference>
<feature type="transmembrane region" description="Helical" evidence="7">
    <location>
        <begin position="379"/>
        <end position="399"/>
    </location>
</feature>
<accession>A0A4P6JMX0</accession>
<gene>
    <name evidence="9" type="ORF">EPA93_11500</name>
</gene>
<evidence type="ECO:0000313" key="9">
    <source>
        <dbReference type="EMBL" id="QBD76594.1"/>
    </source>
</evidence>
<dbReference type="EMBL" id="CP035758">
    <property type="protein sequence ID" value="QBD76594.1"/>
    <property type="molecule type" value="Genomic_DNA"/>
</dbReference>
<dbReference type="CDD" id="cd06173">
    <property type="entry name" value="MFS_MefA_like"/>
    <property type="match status" value="1"/>
</dbReference>
<dbReference type="GO" id="GO:0005886">
    <property type="term" value="C:plasma membrane"/>
    <property type="evidence" value="ECO:0007669"/>
    <property type="project" value="UniProtKB-SubCell"/>
</dbReference>
<evidence type="ECO:0000256" key="3">
    <source>
        <dbReference type="ARBA" id="ARBA00022475"/>
    </source>
</evidence>
<feature type="transmembrane region" description="Helical" evidence="7">
    <location>
        <begin position="339"/>
        <end position="358"/>
    </location>
</feature>
<evidence type="ECO:0000256" key="6">
    <source>
        <dbReference type="ARBA" id="ARBA00023136"/>
    </source>
</evidence>
<evidence type="ECO:0000256" key="5">
    <source>
        <dbReference type="ARBA" id="ARBA00022989"/>
    </source>
</evidence>
<dbReference type="Gene3D" id="1.20.1250.20">
    <property type="entry name" value="MFS general substrate transporter like domains"/>
    <property type="match status" value="1"/>
</dbReference>
<feature type="transmembrane region" description="Helical" evidence="7">
    <location>
        <begin position="122"/>
        <end position="145"/>
    </location>
</feature>
<feature type="domain" description="Major facilitator superfamily (MFS) profile" evidence="8">
    <location>
        <begin position="250"/>
        <end position="448"/>
    </location>
</feature>
<dbReference type="PANTHER" id="PTHR23513">
    <property type="entry name" value="INTEGRAL MEMBRANE EFFLUX PROTEIN-RELATED"/>
    <property type="match status" value="1"/>
</dbReference>
<evidence type="ECO:0000256" key="1">
    <source>
        <dbReference type="ARBA" id="ARBA00004651"/>
    </source>
</evidence>
<keyword evidence="6 7" id="KW-0472">Membrane</keyword>
<comment type="subcellular location">
    <subcellularLocation>
        <location evidence="1">Cell membrane</location>
        <topology evidence="1">Multi-pass membrane protein</topology>
    </subcellularLocation>
</comment>
<evidence type="ECO:0000256" key="2">
    <source>
        <dbReference type="ARBA" id="ARBA00022448"/>
    </source>
</evidence>
<dbReference type="Pfam" id="PF05977">
    <property type="entry name" value="MFS_3"/>
    <property type="match status" value="1"/>
</dbReference>
<keyword evidence="5 7" id="KW-1133">Transmembrane helix</keyword>
<dbReference type="OrthoDB" id="2276409at2"/>
<dbReference type="SUPFAM" id="SSF103473">
    <property type="entry name" value="MFS general substrate transporter"/>
    <property type="match status" value="1"/>
</dbReference>
<sequence>MGANHMAQKPDSSDLYTDDLAASVHAEVPSRERRPDPPLWRNRDYMLLWSGQMISSIGTQVSQITLPLLVLALTFSPVQAGLVGALRGLPFAIFSLPAGALVDRWDRRKVMLLCDTGRALALGSIAVALWLGCLSLLQLCLVALIEGTLFTFFYPADVACLPRVVSREQLPAATAQNFASDSLSSLLGPFLGGMLYGIGHAVPFLCDAFSYVCSVIGLFFMRTKFQQERTQVSSPIWREVMEGLTWLWQNPLLRLLALLYCGLSTPIYGYALAWITLAQRLHATPFVIGALFACSGIGSIAGALLAPAVQKRLPFGRLIVCSAWIWAIGWLIYAYVPNLLIFGVIVSLAFINVSIFNATQFSYRLIVTPDHLQGRVNSIFRLIAFGGQPLGLLVTGWLIQWTGPNWAVIILFVPQGLVALMAALSPTLRGTPFLSQLGQKKIEDAHWE</sequence>
<dbReference type="InterPro" id="IPR020846">
    <property type="entry name" value="MFS_dom"/>
</dbReference>
<evidence type="ECO:0000313" key="10">
    <source>
        <dbReference type="Proteomes" id="UP000290365"/>
    </source>
</evidence>